<sequence>MGIVGYSLGGGIGWLARRHGLACNSVVAAEMVTADGELVRADAESHADLFWAVRGGGGSFGAITALEFALYPVESLYAGALFFPLERAGEVLHRWAEWAPGTPEELTSVGRILRFPPLPELPDHLRGRSFALVEAAFLGEESAGTELLRPLRELGPDMDTFSTIPPAGLAELHMDPPQPVPGQSDHLLLSGAPPQAIDALLEAEGPGIETPLLSVELRHLGGALGKPAEASGPLAQLDGEFLMFAVGIPMGPEVAEAIEHHAGDLRSALSPWAAGRAYLNFAERPTDTETAFPPEQFRRLQEIRAQYDPTDLFCANHPVPAC</sequence>
<evidence type="ECO:0000256" key="5">
    <source>
        <dbReference type="ARBA" id="ARBA00023002"/>
    </source>
</evidence>
<evidence type="ECO:0000256" key="2">
    <source>
        <dbReference type="ARBA" id="ARBA00005466"/>
    </source>
</evidence>
<keyword evidence="4" id="KW-0274">FAD</keyword>
<dbReference type="InterPro" id="IPR036318">
    <property type="entry name" value="FAD-bd_PCMH-like_sf"/>
</dbReference>
<dbReference type="Gene3D" id="3.40.462.20">
    <property type="match status" value="1"/>
</dbReference>
<dbReference type="PROSITE" id="PS51387">
    <property type="entry name" value="FAD_PCMH"/>
    <property type="match status" value="1"/>
</dbReference>
<organism evidence="7">
    <name type="scientific">uncultured Solirubrobacterales bacterium</name>
    <dbReference type="NCBI Taxonomy" id="768556"/>
    <lineage>
        <taxon>Bacteria</taxon>
        <taxon>Bacillati</taxon>
        <taxon>Actinomycetota</taxon>
        <taxon>Thermoleophilia</taxon>
        <taxon>Solirubrobacterales</taxon>
        <taxon>environmental samples</taxon>
    </lineage>
</organism>
<dbReference type="InterPro" id="IPR016169">
    <property type="entry name" value="FAD-bd_PCMH_sub2"/>
</dbReference>
<dbReference type="InterPro" id="IPR050416">
    <property type="entry name" value="FAD-linked_Oxidoreductase"/>
</dbReference>
<dbReference type="Pfam" id="PF08031">
    <property type="entry name" value="BBE"/>
    <property type="match status" value="1"/>
</dbReference>
<dbReference type="SUPFAM" id="SSF56176">
    <property type="entry name" value="FAD-binding/transporter-associated domain-like"/>
    <property type="match status" value="1"/>
</dbReference>
<proteinExistence type="inferred from homology"/>
<dbReference type="GO" id="GO:0071949">
    <property type="term" value="F:FAD binding"/>
    <property type="evidence" value="ECO:0007669"/>
    <property type="project" value="InterPro"/>
</dbReference>
<dbReference type="InterPro" id="IPR012951">
    <property type="entry name" value="BBE"/>
</dbReference>
<dbReference type="InterPro" id="IPR016166">
    <property type="entry name" value="FAD-bd_PCMH"/>
</dbReference>
<dbReference type="Gene3D" id="3.30.465.10">
    <property type="match status" value="1"/>
</dbReference>
<dbReference type="GO" id="GO:0016491">
    <property type="term" value="F:oxidoreductase activity"/>
    <property type="evidence" value="ECO:0007669"/>
    <property type="project" value="UniProtKB-KW"/>
</dbReference>
<accession>A0A6J4SZH6</accession>
<dbReference type="PANTHER" id="PTHR42973">
    <property type="entry name" value="BINDING OXIDOREDUCTASE, PUTATIVE (AFU_ORTHOLOGUE AFUA_1G17690)-RELATED"/>
    <property type="match status" value="1"/>
</dbReference>
<gene>
    <name evidence="7" type="ORF">AVDCRST_MAG17-1878</name>
</gene>
<name>A0A6J4SZH6_9ACTN</name>
<dbReference type="PANTHER" id="PTHR42973:SF39">
    <property type="entry name" value="FAD-BINDING PCMH-TYPE DOMAIN-CONTAINING PROTEIN"/>
    <property type="match status" value="1"/>
</dbReference>
<evidence type="ECO:0000256" key="3">
    <source>
        <dbReference type="ARBA" id="ARBA00022630"/>
    </source>
</evidence>
<keyword evidence="5" id="KW-0560">Oxidoreductase</keyword>
<protein>
    <recommendedName>
        <fullName evidence="6">FAD-binding PCMH-type domain-containing protein</fullName>
    </recommendedName>
</protein>
<keyword evidence="3" id="KW-0285">Flavoprotein</keyword>
<comment type="cofactor">
    <cofactor evidence="1">
        <name>FAD</name>
        <dbReference type="ChEBI" id="CHEBI:57692"/>
    </cofactor>
</comment>
<evidence type="ECO:0000256" key="4">
    <source>
        <dbReference type="ARBA" id="ARBA00022827"/>
    </source>
</evidence>
<dbReference type="EMBL" id="CADCVV010000145">
    <property type="protein sequence ID" value="CAA9509231.1"/>
    <property type="molecule type" value="Genomic_DNA"/>
</dbReference>
<evidence type="ECO:0000259" key="6">
    <source>
        <dbReference type="PROSITE" id="PS51387"/>
    </source>
</evidence>
<evidence type="ECO:0000313" key="7">
    <source>
        <dbReference type="EMBL" id="CAA9509231.1"/>
    </source>
</evidence>
<reference evidence="7" key="1">
    <citation type="submission" date="2020-02" db="EMBL/GenBank/DDBJ databases">
        <authorList>
            <person name="Meier V. D."/>
        </authorList>
    </citation>
    <scope>NUCLEOTIDE SEQUENCE</scope>
    <source>
        <strain evidence="7">AVDCRST_MAG17</strain>
    </source>
</reference>
<evidence type="ECO:0000256" key="1">
    <source>
        <dbReference type="ARBA" id="ARBA00001974"/>
    </source>
</evidence>
<dbReference type="AlphaFoldDB" id="A0A6J4SZH6"/>
<feature type="domain" description="FAD-binding PCMH-type" evidence="6">
    <location>
        <begin position="1"/>
        <end position="73"/>
    </location>
</feature>
<comment type="similarity">
    <text evidence="2">Belongs to the oxygen-dependent FAD-linked oxidoreductase family.</text>
</comment>